<evidence type="ECO:0000259" key="1">
    <source>
        <dbReference type="Pfam" id="PF00149"/>
    </source>
</evidence>
<dbReference type="EMBL" id="JBBMFN010000034">
    <property type="protein sequence ID" value="MEQ2466786.1"/>
    <property type="molecule type" value="Genomic_DNA"/>
</dbReference>
<reference evidence="2 3" key="1">
    <citation type="submission" date="2024-03" db="EMBL/GenBank/DDBJ databases">
        <title>Human intestinal bacterial collection.</title>
        <authorList>
            <person name="Pauvert C."/>
            <person name="Hitch T.C.A."/>
            <person name="Clavel T."/>
        </authorList>
    </citation>
    <scope>NUCLEOTIDE SEQUENCE [LARGE SCALE GENOMIC DNA]</scope>
    <source>
        <strain evidence="2 3">CLA-SR-H024</strain>
    </source>
</reference>
<dbReference type="InterPro" id="IPR004843">
    <property type="entry name" value="Calcineurin-like_PHP"/>
</dbReference>
<comment type="caution">
    <text evidence="2">The sequence shown here is derived from an EMBL/GenBank/DDBJ whole genome shotgun (WGS) entry which is preliminary data.</text>
</comment>
<dbReference type="SUPFAM" id="SSF56300">
    <property type="entry name" value="Metallo-dependent phosphatases"/>
    <property type="match status" value="1"/>
</dbReference>
<name>A0ABV1F0B8_9BACI</name>
<gene>
    <name evidence="2" type="ORF">WMO63_14085</name>
</gene>
<dbReference type="InterPro" id="IPR029052">
    <property type="entry name" value="Metallo-depent_PP-like"/>
</dbReference>
<proteinExistence type="predicted"/>
<dbReference type="Gene3D" id="3.60.21.10">
    <property type="match status" value="1"/>
</dbReference>
<sequence length="359" mass="41556">MEKIKKIAIPNHQRIIVISDIHGEVNLLKKLLHKVNYRQDDYLMINGDMCEKGPSSKEVIRYIMDLSSNHPNVYVTEGNCDALIEELLNENPALLKYLARQKHSLVNEWLEELDFIITEQTTVQEIKQLLMKHFSHEIDWLVNLHTAIETEHFIFVHAGLENINNWQETDRELAISIPSFLEKNHQANKYVVVGHWPVVNYLTEFPSDNPIINEDKKIIAIDGGNMVKPTGQLNALMIEGDTLSYTYVDHFPTRKVRQDFYADSTKFGAINYPYYSIQPLAKNDYFTQCKQLETNRVIFVKNEYIHLLNDGKYQVKTDVSCAQLTVHKDDHVSIIDDTCTGYTLIKKDGMLGWITKDCL</sequence>
<evidence type="ECO:0000313" key="3">
    <source>
        <dbReference type="Proteomes" id="UP001465426"/>
    </source>
</evidence>
<feature type="domain" description="Calcineurin-like phosphoesterase" evidence="1">
    <location>
        <begin position="14"/>
        <end position="199"/>
    </location>
</feature>
<dbReference type="RefSeq" id="WP_349204985.1">
    <property type="nucleotide sequence ID" value="NZ_JBBMFN010000034.1"/>
</dbReference>
<keyword evidence="3" id="KW-1185">Reference proteome</keyword>
<accession>A0ABV1F0B8</accession>
<dbReference type="Proteomes" id="UP001465426">
    <property type="component" value="Unassembled WGS sequence"/>
</dbReference>
<dbReference type="PANTHER" id="PTHR42850:SF4">
    <property type="entry name" value="ZINC-DEPENDENT ENDOPOLYPHOSPHATASE"/>
    <property type="match status" value="1"/>
</dbReference>
<dbReference type="InterPro" id="IPR050126">
    <property type="entry name" value="Ap4A_hydrolase"/>
</dbReference>
<protein>
    <submittedName>
        <fullName evidence="2">Metallophosphoesterase</fullName>
    </submittedName>
</protein>
<evidence type="ECO:0000313" key="2">
    <source>
        <dbReference type="EMBL" id="MEQ2466786.1"/>
    </source>
</evidence>
<dbReference type="PANTHER" id="PTHR42850">
    <property type="entry name" value="METALLOPHOSPHOESTERASE"/>
    <property type="match status" value="1"/>
</dbReference>
<dbReference type="Pfam" id="PF00149">
    <property type="entry name" value="Metallophos"/>
    <property type="match status" value="1"/>
</dbReference>
<organism evidence="2 3">
    <name type="scientific">Niallia hominis</name>
    <dbReference type="NCBI Taxonomy" id="3133173"/>
    <lineage>
        <taxon>Bacteria</taxon>
        <taxon>Bacillati</taxon>
        <taxon>Bacillota</taxon>
        <taxon>Bacilli</taxon>
        <taxon>Bacillales</taxon>
        <taxon>Bacillaceae</taxon>
        <taxon>Niallia</taxon>
    </lineage>
</organism>